<dbReference type="InterPro" id="IPR012347">
    <property type="entry name" value="Ferritin-like"/>
</dbReference>
<dbReference type="Gene3D" id="1.20.1260.10">
    <property type="match status" value="1"/>
</dbReference>
<dbReference type="CDD" id="cd00657">
    <property type="entry name" value="Ferritin_like"/>
    <property type="match status" value="1"/>
</dbReference>
<organism evidence="1 2">
    <name type="scientific">Nitrosococcus wardiae</name>
    <dbReference type="NCBI Taxonomy" id="1814290"/>
    <lineage>
        <taxon>Bacteria</taxon>
        <taxon>Pseudomonadati</taxon>
        <taxon>Pseudomonadota</taxon>
        <taxon>Gammaproteobacteria</taxon>
        <taxon>Chromatiales</taxon>
        <taxon>Chromatiaceae</taxon>
        <taxon>Nitrosococcus</taxon>
    </lineage>
</organism>
<protein>
    <submittedName>
        <fullName evidence="1">Ferritin-like domain-containing protein</fullName>
    </submittedName>
</protein>
<name>A0A4P7BZ05_9GAMM</name>
<gene>
    <name evidence="1" type="ORF">E3U44_03430</name>
</gene>
<dbReference type="AlphaFoldDB" id="A0A4P7BZ05"/>
<keyword evidence="2" id="KW-1185">Reference proteome</keyword>
<evidence type="ECO:0000313" key="2">
    <source>
        <dbReference type="Proteomes" id="UP000294325"/>
    </source>
</evidence>
<dbReference type="EMBL" id="CP038033">
    <property type="protein sequence ID" value="QBQ53666.1"/>
    <property type="molecule type" value="Genomic_DNA"/>
</dbReference>
<dbReference type="InterPro" id="IPR009078">
    <property type="entry name" value="Ferritin-like_SF"/>
</dbReference>
<dbReference type="RefSeq" id="WP_134356678.1">
    <property type="nucleotide sequence ID" value="NZ_CP038033.1"/>
</dbReference>
<dbReference type="OrthoDB" id="5291582at2"/>
<reference evidence="1 2" key="1">
    <citation type="submission" date="2019-03" db="EMBL/GenBank/DDBJ databases">
        <title>The genome sequence of Nitrosococcus wardiae strain D1FHST reveals the archetypal metabolic capacity of ammonia-oxidizing Gammaproteobacteria.</title>
        <authorList>
            <person name="Wang L."/>
            <person name="Lim C.K."/>
            <person name="Hanson T.E."/>
            <person name="Dang H."/>
            <person name="Klotz M.G."/>
        </authorList>
    </citation>
    <scope>NUCLEOTIDE SEQUENCE [LARGE SCALE GENOMIC DNA]</scope>
    <source>
        <strain evidence="1 2">D1FHS</strain>
    </source>
</reference>
<sequence length="242" mass="26357">MERSVKMTTKNKTGIAMSPMDSQAIIDAAQKMPPSSAGDKAMFTSVESAYIKESSPVGSVPPPGTLKGAAQALLDKLSGENPEVLIDKLGERLAFERTGARLYEYLITKCQAVQADSQLSIDTLRRFRDEEERHFKIVARALESLGADPTAQTPGADVSAVASMGVLQVISDPRTSVAQSMEAILTAELVDHAGWELLIQLADKMGLDEMVIDFRTALAEEDNHLRQIREWNEQLTLKQAGV</sequence>
<dbReference type="KEGG" id="nwr:E3U44_03430"/>
<evidence type="ECO:0000313" key="1">
    <source>
        <dbReference type="EMBL" id="QBQ53666.1"/>
    </source>
</evidence>
<accession>A0A4P7BZ05</accession>
<proteinExistence type="predicted"/>
<dbReference type="SUPFAM" id="SSF47240">
    <property type="entry name" value="Ferritin-like"/>
    <property type="match status" value="1"/>
</dbReference>
<dbReference type="Proteomes" id="UP000294325">
    <property type="component" value="Chromosome"/>
</dbReference>